<feature type="compositionally biased region" description="Basic and acidic residues" evidence="1">
    <location>
        <begin position="10"/>
        <end position="23"/>
    </location>
</feature>
<dbReference type="InterPro" id="IPR012337">
    <property type="entry name" value="RNaseH-like_sf"/>
</dbReference>
<protein>
    <submittedName>
        <fullName evidence="2">DNA polymerase III subunit epsilon</fullName>
    </submittedName>
</protein>
<name>A0A7G5FI83_9CORY</name>
<accession>A0A7G5FI83</accession>
<dbReference type="RefSeq" id="WP_182387133.1">
    <property type="nucleotide sequence ID" value="NZ_CP059833.1"/>
</dbReference>
<dbReference type="Gene3D" id="3.30.420.10">
    <property type="entry name" value="Ribonuclease H-like superfamily/Ribonuclease H"/>
    <property type="match status" value="1"/>
</dbReference>
<dbReference type="Gene3D" id="3.40.50.10190">
    <property type="entry name" value="BRCT domain"/>
    <property type="match status" value="1"/>
</dbReference>
<dbReference type="Proteomes" id="UP000515570">
    <property type="component" value="Chromosome"/>
</dbReference>
<feature type="region of interest" description="Disordered" evidence="1">
    <location>
        <begin position="1"/>
        <end position="23"/>
    </location>
</feature>
<dbReference type="EMBL" id="CP059833">
    <property type="protein sequence ID" value="QMV86324.1"/>
    <property type="molecule type" value="Genomic_DNA"/>
</dbReference>
<evidence type="ECO:0000313" key="2">
    <source>
        <dbReference type="EMBL" id="QMV86324.1"/>
    </source>
</evidence>
<evidence type="ECO:0000256" key="1">
    <source>
        <dbReference type="SAM" id="MobiDB-lite"/>
    </source>
</evidence>
<gene>
    <name evidence="2" type="ORF">HW450_06380</name>
</gene>
<feature type="region of interest" description="Disordered" evidence="1">
    <location>
        <begin position="134"/>
        <end position="157"/>
    </location>
</feature>
<keyword evidence="3" id="KW-1185">Reference proteome</keyword>
<dbReference type="GO" id="GO:0003676">
    <property type="term" value="F:nucleic acid binding"/>
    <property type="evidence" value="ECO:0007669"/>
    <property type="project" value="InterPro"/>
</dbReference>
<reference evidence="2 3" key="1">
    <citation type="submission" date="2020-07" db="EMBL/GenBank/DDBJ databases">
        <title>non toxigenic Corynebacterium sp. nov from a clinical source.</title>
        <authorList>
            <person name="Bernier A.-M."/>
            <person name="Bernard K."/>
        </authorList>
    </citation>
    <scope>NUCLEOTIDE SEQUENCE [LARGE SCALE GENOMIC DNA]</scope>
    <source>
        <strain evidence="3">NML 93-0612</strain>
    </source>
</reference>
<sequence>MTNKPAQTPQEREAARRERREARERAIAAAPFAVVHAETTGIHPSTARMVSLTILTLSPEGEVVDDFFAIFNPGTDTGPRHLHGISDEEFVQARTFERSVRQVNALLDGRTLIMHNMPRTWGFVLGESKSALRTLQRRSRNRNRGRRGRRRVGRPPRPVALIDTLATARRMGLPLEDTRVRAVARELGIAAPSPVASKERALLPAETVSRETASLVRAIYLAQDPNVLATYDPTSLKADRFGLQRSIVRVDAMDATVEVENPGVFVPGNSLQPGMEFVVSPDVELDPDLIISSGVDVGLKYSEKVSRQTSVLVCNRTSELRGKAMHADRKGIPLVSDEEFLELCRAV</sequence>
<organism evidence="2 3">
    <name type="scientific">Corynebacterium hindlerae</name>
    <dbReference type="NCBI Taxonomy" id="699041"/>
    <lineage>
        <taxon>Bacteria</taxon>
        <taxon>Bacillati</taxon>
        <taxon>Actinomycetota</taxon>
        <taxon>Actinomycetes</taxon>
        <taxon>Mycobacteriales</taxon>
        <taxon>Corynebacteriaceae</taxon>
        <taxon>Corynebacterium</taxon>
    </lineage>
</organism>
<dbReference type="InterPro" id="IPR036397">
    <property type="entry name" value="RNaseH_sf"/>
</dbReference>
<feature type="compositionally biased region" description="Basic residues" evidence="1">
    <location>
        <begin position="135"/>
        <end position="154"/>
    </location>
</feature>
<dbReference type="SUPFAM" id="SSF53098">
    <property type="entry name" value="Ribonuclease H-like"/>
    <property type="match status" value="1"/>
</dbReference>
<proteinExistence type="predicted"/>
<evidence type="ECO:0000313" key="3">
    <source>
        <dbReference type="Proteomes" id="UP000515570"/>
    </source>
</evidence>
<dbReference type="AlphaFoldDB" id="A0A7G5FI83"/>
<dbReference type="InterPro" id="IPR036420">
    <property type="entry name" value="BRCT_dom_sf"/>
</dbReference>